<name>A0A367PFQ7_CUPNE</name>
<protein>
    <submittedName>
        <fullName evidence="1">Uncharacterized protein</fullName>
    </submittedName>
</protein>
<sequence length="83" mass="8807">MSLAIASAPLSAPQPCFVSIGHLAKAYTGKHLSLQVLSSAAGHYIGTADREGSVSRESVEYFPSREAAEAALPTGHWQRRSQP</sequence>
<dbReference type="EMBL" id="QDHA01000045">
    <property type="protein sequence ID" value="RCJ06721.1"/>
    <property type="molecule type" value="Genomic_DNA"/>
</dbReference>
<evidence type="ECO:0000313" key="2">
    <source>
        <dbReference type="Proteomes" id="UP000253501"/>
    </source>
</evidence>
<comment type="caution">
    <text evidence="1">The sequence shown here is derived from an EMBL/GenBank/DDBJ whole genome shotgun (WGS) entry which is preliminary data.</text>
</comment>
<proteinExistence type="predicted"/>
<evidence type="ECO:0000313" key="1">
    <source>
        <dbReference type="EMBL" id="RCJ06721.1"/>
    </source>
</evidence>
<organism evidence="1 2">
    <name type="scientific">Cupriavidus necator</name>
    <name type="common">Alcaligenes eutrophus</name>
    <name type="synonym">Ralstonia eutropha</name>
    <dbReference type="NCBI Taxonomy" id="106590"/>
    <lineage>
        <taxon>Bacteria</taxon>
        <taxon>Pseudomonadati</taxon>
        <taxon>Pseudomonadota</taxon>
        <taxon>Betaproteobacteria</taxon>
        <taxon>Burkholderiales</taxon>
        <taxon>Burkholderiaceae</taxon>
        <taxon>Cupriavidus</taxon>
    </lineage>
</organism>
<dbReference type="AlphaFoldDB" id="A0A367PFQ7"/>
<dbReference type="Proteomes" id="UP000253501">
    <property type="component" value="Unassembled WGS sequence"/>
</dbReference>
<accession>A0A367PFQ7</accession>
<reference evidence="1 2" key="1">
    <citation type="submission" date="2018-04" db="EMBL/GenBank/DDBJ databases">
        <title>Cupriavidus necator CR12 genome sequencing and assembly.</title>
        <authorList>
            <person name="Ben Fekih I."/>
            <person name="Mazhar H.S."/>
            <person name="Bello S.K."/>
            <person name="Rensing C."/>
        </authorList>
    </citation>
    <scope>NUCLEOTIDE SEQUENCE [LARGE SCALE GENOMIC DNA]</scope>
    <source>
        <strain evidence="1 2">CR12</strain>
    </source>
</reference>
<gene>
    <name evidence="1" type="ORF">DDK22_19765</name>
</gene>
<dbReference type="RefSeq" id="WP_114133413.1">
    <property type="nucleotide sequence ID" value="NZ_CP068434.1"/>
</dbReference>